<evidence type="ECO:0000313" key="2">
    <source>
        <dbReference type="Proteomes" id="UP001596270"/>
    </source>
</evidence>
<keyword evidence="2" id="KW-1185">Reference proteome</keyword>
<sequence length="224" mass="24806">MAYQLKFETVSGSGRDLQVRSLLDRQQFHDPLGEAEAEGISSAAWPIFGLLWPSGRVLANVMQTFELEGKRILELGCGLALASLVIHRRGGDITASDCHPLAAAFLLENLKLNDLPAMKYQAGNWSRLNPLLTRFDLIIGSDVLYDREQPQVLSQFIELHANPDVEVLIIDPDRGNRTSFNRKMGLLGYSHTETRVSALPGNGGAYKGRMLRYLKSSAAQKVQN</sequence>
<organism evidence="1 2">
    <name type="scientific">Polaromonas aquatica</name>
    <dbReference type="NCBI Taxonomy" id="332657"/>
    <lineage>
        <taxon>Bacteria</taxon>
        <taxon>Pseudomonadati</taxon>
        <taxon>Pseudomonadota</taxon>
        <taxon>Betaproteobacteria</taxon>
        <taxon>Burkholderiales</taxon>
        <taxon>Comamonadaceae</taxon>
        <taxon>Polaromonas</taxon>
    </lineage>
</organism>
<keyword evidence="1" id="KW-0489">Methyltransferase</keyword>
<comment type="caution">
    <text evidence="1">The sequence shown here is derived from an EMBL/GenBank/DDBJ whole genome shotgun (WGS) entry which is preliminary data.</text>
</comment>
<dbReference type="RefSeq" id="WP_371435533.1">
    <property type="nucleotide sequence ID" value="NZ_JBHSRS010000002.1"/>
</dbReference>
<dbReference type="InterPro" id="IPR019410">
    <property type="entry name" value="Methyltransf_16"/>
</dbReference>
<dbReference type="SUPFAM" id="SSF53335">
    <property type="entry name" value="S-adenosyl-L-methionine-dependent methyltransferases"/>
    <property type="match status" value="1"/>
</dbReference>
<name>A0ABW1TS94_9BURK</name>
<protein>
    <submittedName>
        <fullName evidence="1">Methyltransferase</fullName>
    </submittedName>
</protein>
<gene>
    <name evidence="1" type="ORF">ACFQND_01540</name>
</gene>
<dbReference type="InterPro" id="IPR029063">
    <property type="entry name" value="SAM-dependent_MTases_sf"/>
</dbReference>
<dbReference type="GO" id="GO:0008168">
    <property type="term" value="F:methyltransferase activity"/>
    <property type="evidence" value="ECO:0007669"/>
    <property type="project" value="UniProtKB-KW"/>
</dbReference>
<accession>A0ABW1TS94</accession>
<reference evidence="2" key="1">
    <citation type="journal article" date="2019" name="Int. J. Syst. Evol. Microbiol.">
        <title>The Global Catalogue of Microorganisms (GCM) 10K type strain sequencing project: providing services to taxonomists for standard genome sequencing and annotation.</title>
        <authorList>
            <consortium name="The Broad Institute Genomics Platform"/>
            <consortium name="The Broad Institute Genome Sequencing Center for Infectious Disease"/>
            <person name="Wu L."/>
            <person name="Ma J."/>
        </authorList>
    </citation>
    <scope>NUCLEOTIDE SEQUENCE [LARGE SCALE GENOMIC DNA]</scope>
    <source>
        <strain evidence="2">CCUG 39402</strain>
    </source>
</reference>
<evidence type="ECO:0000313" key="1">
    <source>
        <dbReference type="EMBL" id="MFC6279922.1"/>
    </source>
</evidence>
<dbReference type="CDD" id="cd02440">
    <property type="entry name" value="AdoMet_MTases"/>
    <property type="match status" value="1"/>
</dbReference>
<dbReference type="Pfam" id="PF10294">
    <property type="entry name" value="Methyltransf_16"/>
    <property type="match status" value="1"/>
</dbReference>
<proteinExistence type="predicted"/>
<dbReference type="PANTHER" id="PTHR14614">
    <property type="entry name" value="HEPATOCELLULAR CARCINOMA-ASSOCIATED ANTIGEN"/>
    <property type="match status" value="1"/>
</dbReference>
<dbReference type="GO" id="GO:0032259">
    <property type="term" value="P:methylation"/>
    <property type="evidence" value="ECO:0007669"/>
    <property type="project" value="UniProtKB-KW"/>
</dbReference>
<dbReference type="Proteomes" id="UP001596270">
    <property type="component" value="Unassembled WGS sequence"/>
</dbReference>
<dbReference type="Gene3D" id="3.40.50.150">
    <property type="entry name" value="Vaccinia Virus protein VP39"/>
    <property type="match status" value="1"/>
</dbReference>
<dbReference type="EMBL" id="JBHSRS010000002">
    <property type="protein sequence ID" value="MFC6279922.1"/>
    <property type="molecule type" value="Genomic_DNA"/>
</dbReference>
<keyword evidence="1" id="KW-0808">Transferase</keyword>